<comment type="similarity">
    <text evidence="17">In the N-terminal section; belongs to the thiamine-phosphate synthase family.</text>
</comment>
<dbReference type="GO" id="GO:0005524">
    <property type="term" value="F:ATP binding"/>
    <property type="evidence" value="ECO:0007669"/>
    <property type="project" value="UniProtKB-KW"/>
</dbReference>
<comment type="similarity">
    <text evidence="16">In the C-terminal section; belongs to the Thz kinase family.</text>
</comment>
<keyword evidence="10" id="KW-0067">ATP-binding</keyword>
<evidence type="ECO:0000256" key="2">
    <source>
        <dbReference type="ARBA" id="ARBA00001946"/>
    </source>
</evidence>
<dbReference type="UniPathway" id="UPA00060">
    <property type="reaction ID" value="UER00139"/>
</dbReference>
<name>A0A8H4FRP3_COLGL</name>
<dbReference type="NCBIfam" id="NF006830">
    <property type="entry name" value="PRK09355.1"/>
    <property type="match status" value="1"/>
</dbReference>
<dbReference type="InterPro" id="IPR013785">
    <property type="entry name" value="Aldolase_TIM"/>
</dbReference>
<comment type="function">
    <text evidence="3">Condenses 4-methyl-5-(beta-hydroxyethyl)thiazole monophosphate (THZ-P) and 2-methyl-4-amino-5-hydroxymethyl pyrimidine pyrophosphate (HMP-PP) to form thiamine monophosphate (TMP).</text>
</comment>
<dbReference type="GO" id="GO:0004789">
    <property type="term" value="F:thiamine-phosphate diphosphorylase activity"/>
    <property type="evidence" value="ECO:0007669"/>
    <property type="project" value="UniProtKB-EC"/>
</dbReference>
<proteinExistence type="inferred from homology"/>
<dbReference type="GO" id="GO:0009228">
    <property type="term" value="P:thiamine biosynthetic process"/>
    <property type="evidence" value="ECO:0007669"/>
    <property type="project" value="UniProtKB-KW"/>
</dbReference>
<evidence type="ECO:0000256" key="12">
    <source>
        <dbReference type="ARBA" id="ARBA00022977"/>
    </source>
</evidence>
<dbReference type="NCBIfam" id="TIGR00694">
    <property type="entry name" value="thiM"/>
    <property type="match status" value="1"/>
</dbReference>
<evidence type="ECO:0000256" key="14">
    <source>
        <dbReference type="ARBA" id="ARBA00047851"/>
    </source>
</evidence>
<keyword evidence="20" id="KW-1185">Reference proteome</keyword>
<dbReference type="SUPFAM" id="SSF53613">
    <property type="entry name" value="Ribokinase-like"/>
    <property type="match status" value="1"/>
</dbReference>
<evidence type="ECO:0000259" key="18">
    <source>
        <dbReference type="Pfam" id="PF02581"/>
    </source>
</evidence>
<dbReference type="Gene3D" id="3.40.1190.20">
    <property type="match status" value="1"/>
</dbReference>
<dbReference type="Gene3D" id="3.20.20.70">
    <property type="entry name" value="Aldolase class I"/>
    <property type="match status" value="1"/>
</dbReference>
<dbReference type="InterPro" id="IPR000417">
    <property type="entry name" value="Hyethyz_kinase"/>
</dbReference>
<evidence type="ECO:0000256" key="17">
    <source>
        <dbReference type="ARBA" id="ARBA00061283"/>
    </source>
</evidence>
<dbReference type="GO" id="GO:0004417">
    <property type="term" value="F:hydroxyethylthiazole kinase activity"/>
    <property type="evidence" value="ECO:0007669"/>
    <property type="project" value="UniProtKB-EC"/>
</dbReference>
<dbReference type="Proteomes" id="UP000613401">
    <property type="component" value="Unassembled WGS sequence"/>
</dbReference>
<dbReference type="NCBIfam" id="TIGR00693">
    <property type="entry name" value="thiE"/>
    <property type="match status" value="1"/>
</dbReference>
<sequence length="550" mass="57517">YTQPAVFLFPTLTPFPFSLKKNTATMPKPQVDYALYLVTDSTPVILGDRDLGSVVAAAVKGGVTCVQYRNKTKDTGDLVAEAKKLHEVTRAHGVPLLINDRVDVALAVGCEGVHIGQDDMDLTTARKLLGPDAIIGVTASTIDEALKACEGGADYLGIGTVFATSTKENTKHIIGTAGLRDILAAIDSAGHFPAVKTVCIGGIKSTNIQRVLYQSATPAGPAIDGVAVVSAIVAAEDPEAESRMLLELVRSSPSYQQVVKTGTGVSDVKQLVERVPEVVKAVAQASPLSHNMTNLVVQNFAANVALAVGASPIMANYGEEAPDLARLGGALVINMGTVTPDGLANYVKALVAYNAAKRPVVFDPVGAGATAIRRSAVKTILSGGYLDLIKGNEGEIATVYGQSLEQQKGVDSSSTLSHEQKAKLVKDLASRERNVVLMTGRTDYVSDGVRTFAVENGHELLGQITGTGCVLGTTISAMLAAKSDDKLLAVVAGLLHFEIAAEHAAVRGDVQGPGTFVPAFIDELARIRNQTVGGDFKWLSGAKVKAVKVQ</sequence>
<keyword evidence="6" id="KW-0808">Transferase</keyword>
<keyword evidence="9" id="KW-0418">Kinase</keyword>
<dbReference type="RefSeq" id="XP_045269853.1">
    <property type="nucleotide sequence ID" value="XM_045406601.1"/>
</dbReference>
<evidence type="ECO:0000256" key="9">
    <source>
        <dbReference type="ARBA" id="ARBA00022777"/>
    </source>
</evidence>
<dbReference type="SUPFAM" id="SSF51391">
    <property type="entry name" value="Thiamin phosphate synthase"/>
    <property type="match status" value="1"/>
</dbReference>
<evidence type="ECO:0000256" key="4">
    <source>
        <dbReference type="ARBA" id="ARBA00004868"/>
    </source>
</evidence>
<feature type="non-terminal residue" evidence="19">
    <location>
        <position position="1"/>
    </location>
</feature>
<dbReference type="Pfam" id="PF02110">
    <property type="entry name" value="HK"/>
    <property type="match status" value="1"/>
</dbReference>
<comment type="cofactor">
    <cofactor evidence="2">
        <name>Mg(2+)</name>
        <dbReference type="ChEBI" id="CHEBI:18420"/>
    </cofactor>
</comment>
<accession>A0A8H4FRP3</accession>
<dbReference type="CDD" id="cd01170">
    <property type="entry name" value="THZ_kinase"/>
    <property type="match status" value="1"/>
</dbReference>
<keyword evidence="11" id="KW-0460">Magnesium</keyword>
<keyword evidence="8" id="KW-0547">Nucleotide-binding</keyword>
<evidence type="ECO:0000256" key="15">
    <source>
        <dbReference type="ARBA" id="ARBA00047883"/>
    </source>
</evidence>
<dbReference type="AlphaFoldDB" id="A0A8H4FRP3"/>
<keyword evidence="12" id="KW-0784">Thiamine biosynthesis</keyword>
<gene>
    <name evidence="19" type="ORF">GCG54_00006602</name>
</gene>
<comment type="catalytic activity">
    <reaction evidence="13">
        <text>4-methyl-5-(2-phosphooxyethyl)-thiazole + 4-amino-2-methyl-5-(diphosphooxymethyl)pyrimidine + H(+) = thiamine phosphate + diphosphate</text>
        <dbReference type="Rhea" id="RHEA:22328"/>
        <dbReference type="ChEBI" id="CHEBI:15378"/>
        <dbReference type="ChEBI" id="CHEBI:33019"/>
        <dbReference type="ChEBI" id="CHEBI:37575"/>
        <dbReference type="ChEBI" id="CHEBI:57841"/>
        <dbReference type="ChEBI" id="CHEBI:58296"/>
        <dbReference type="EC" id="2.5.1.3"/>
    </reaction>
</comment>
<comment type="pathway">
    <text evidence="5">Cofactor biosynthesis; thiamine diphosphate biosynthesis; thiamine phosphate from 4-amino-2-methyl-5-diphosphomethylpyrimidine and 4-methyl-5-(2-phosphoethyl)-thiazole: step 1/1.</text>
</comment>
<evidence type="ECO:0000256" key="16">
    <source>
        <dbReference type="ARBA" id="ARBA00061146"/>
    </source>
</evidence>
<dbReference type="Pfam" id="PF02581">
    <property type="entry name" value="TMP-TENI"/>
    <property type="match status" value="1"/>
</dbReference>
<evidence type="ECO:0000256" key="8">
    <source>
        <dbReference type="ARBA" id="ARBA00022741"/>
    </source>
</evidence>
<reference evidence="19" key="2">
    <citation type="submission" date="2020-03" db="EMBL/GenBank/DDBJ databases">
        <authorList>
            <person name="Fu F.-F."/>
            <person name="Chen J."/>
        </authorList>
    </citation>
    <scope>NUCLEOTIDE SEQUENCE</scope>
    <source>
        <strain evidence="19">Lc1</strain>
    </source>
</reference>
<evidence type="ECO:0000256" key="13">
    <source>
        <dbReference type="ARBA" id="ARBA00047334"/>
    </source>
</evidence>
<dbReference type="FunFam" id="3.20.20.70:FF:000104">
    <property type="entry name" value="Thiamine biosynthetic bifunctional enzyme"/>
    <property type="match status" value="1"/>
</dbReference>
<feature type="domain" description="Thiamine phosphate synthase/TenI" evidence="18">
    <location>
        <begin position="35"/>
        <end position="232"/>
    </location>
</feature>
<evidence type="ECO:0000313" key="20">
    <source>
        <dbReference type="Proteomes" id="UP000613401"/>
    </source>
</evidence>
<dbReference type="HAMAP" id="MF_00228">
    <property type="entry name" value="Thz_kinase"/>
    <property type="match status" value="1"/>
</dbReference>
<dbReference type="PRINTS" id="PR01099">
    <property type="entry name" value="HYETHTZKNASE"/>
</dbReference>
<protein>
    <submittedName>
        <fullName evidence="19">Putative thiamine biosynthetic bifunctional enzyme</fullName>
    </submittedName>
</protein>
<dbReference type="GO" id="GO:0000287">
    <property type="term" value="F:magnesium ion binding"/>
    <property type="evidence" value="ECO:0007669"/>
    <property type="project" value="InterPro"/>
</dbReference>
<evidence type="ECO:0000256" key="10">
    <source>
        <dbReference type="ARBA" id="ARBA00022840"/>
    </source>
</evidence>
<evidence type="ECO:0000256" key="5">
    <source>
        <dbReference type="ARBA" id="ARBA00005165"/>
    </source>
</evidence>
<evidence type="ECO:0000256" key="6">
    <source>
        <dbReference type="ARBA" id="ARBA00022679"/>
    </source>
</evidence>
<dbReference type="PANTHER" id="PTHR20857">
    <property type="entry name" value="THIAMINE-PHOSPHATE PYROPHOSPHORYLASE"/>
    <property type="match status" value="1"/>
</dbReference>
<dbReference type="InterPro" id="IPR022998">
    <property type="entry name" value="ThiamineP_synth_TenI"/>
</dbReference>
<evidence type="ECO:0000256" key="3">
    <source>
        <dbReference type="ARBA" id="ARBA00003814"/>
    </source>
</evidence>
<dbReference type="GO" id="GO:0005737">
    <property type="term" value="C:cytoplasm"/>
    <property type="evidence" value="ECO:0007669"/>
    <property type="project" value="TreeGrafter"/>
</dbReference>
<keyword evidence="7" id="KW-0479">Metal-binding</keyword>
<evidence type="ECO:0000256" key="11">
    <source>
        <dbReference type="ARBA" id="ARBA00022842"/>
    </source>
</evidence>
<dbReference type="GO" id="GO:0009229">
    <property type="term" value="P:thiamine diphosphate biosynthetic process"/>
    <property type="evidence" value="ECO:0007669"/>
    <property type="project" value="UniProtKB-UniPathway"/>
</dbReference>
<dbReference type="InterPro" id="IPR034291">
    <property type="entry name" value="TMP_synthase"/>
</dbReference>
<evidence type="ECO:0000256" key="7">
    <source>
        <dbReference type="ARBA" id="ARBA00022723"/>
    </source>
</evidence>
<organism evidence="19 20">
    <name type="scientific">Colletotrichum gloeosporioides</name>
    <name type="common">Anthracnose fungus</name>
    <name type="synonym">Glomerella cingulata</name>
    <dbReference type="NCBI Taxonomy" id="474922"/>
    <lineage>
        <taxon>Eukaryota</taxon>
        <taxon>Fungi</taxon>
        <taxon>Dikarya</taxon>
        <taxon>Ascomycota</taxon>
        <taxon>Pezizomycotina</taxon>
        <taxon>Sordariomycetes</taxon>
        <taxon>Hypocreomycetidae</taxon>
        <taxon>Glomerellales</taxon>
        <taxon>Glomerellaceae</taxon>
        <taxon>Colletotrichum</taxon>
        <taxon>Colletotrichum gloeosporioides species complex</taxon>
    </lineage>
</organism>
<dbReference type="InterPro" id="IPR036206">
    <property type="entry name" value="ThiamineP_synth_sf"/>
</dbReference>
<dbReference type="EMBL" id="WVTB01000010">
    <property type="protein sequence ID" value="KAF3810694.1"/>
    <property type="molecule type" value="Genomic_DNA"/>
</dbReference>
<comment type="catalytic activity">
    <reaction evidence="1">
        <text>5-(2-hydroxyethyl)-4-methylthiazole + ATP = 4-methyl-5-(2-phosphooxyethyl)-thiazole + ADP + H(+)</text>
        <dbReference type="Rhea" id="RHEA:24212"/>
        <dbReference type="ChEBI" id="CHEBI:15378"/>
        <dbReference type="ChEBI" id="CHEBI:17957"/>
        <dbReference type="ChEBI" id="CHEBI:30616"/>
        <dbReference type="ChEBI" id="CHEBI:58296"/>
        <dbReference type="ChEBI" id="CHEBI:456216"/>
        <dbReference type="EC" id="2.7.1.50"/>
    </reaction>
</comment>
<dbReference type="PANTHER" id="PTHR20857:SF23">
    <property type="entry name" value="THIAMINE BIOSYNTHETIC BIFUNCTIONAL ENZYME"/>
    <property type="match status" value="1"/>
</dbReference>
<comment type="catalytic activity">
    <reaction evidence="15">
        <text>2-[(2R,5Z)-2-carboxy-4-methylthiazol-5(2H)-ylidene]ethyl phosphate + 4-amino-2-methyl-5-(diphosphooxymethyl)pyrimidine + 2 H(+) = thiamine phosphate + CO2 + diphosphate</text>
        <dbReference type="Rhea" id="RHEA:47844"/>
        <dbReference type="ChEBI" id="CHEBI:15378"/>
        <dbReference type="ChEBI" id="CHEBI:16526"/>
        <dbReference type="ChEBI" id="CHEBI:33019"/>
        <dbReference type="ChEBI" id="CHEBI:37575"/>
        <dbReference type="ChEBI" id="CHEBI:57841"/>
        <dbReference type="ChEBI" id="CHEBI:62899"/>
        <dbReference type="EC" id="2.5.1.3"/>
    </reaction>
</comment>
<evidence type="ECO:0000313" key="19">
    <source>
        <dbReference type="EMBL" id="KAF3810694.1"/>
    </source>
</evidence>
<evidence type="ECO:0000256" key="1">
    <source>
        <dbReference type="ARBA" id="ARBA00001771"/>
    </source>
</evidence>
<dbReference type="HAMAP" id="MF_00097">
    <property type="entry name" value="TMP_synthase"/>
    <property type="match status" value="1"/>
</dbReference>
<comment type="catalytic activity">
    <reaction evidence="14">
        <text>2-(2-carboxy-4-methylthiazol-5-yl)ethyl phosphate + 4-amino-2-methyl-5-(diphosphooxymethyl)pyrimidine + 2 H(+) = thiamine phosphate + CO2 + diphosphate</text>
        <dbReference type="Rhea" id="RHEA:47848"/>
        <dbReference type="ChEBI" id="CHEBI:15378"/>
        <dbReference type="ChEBI" id="CHEBI:16526"/>
        <dbReference type="ChEBI" id="CHEBI:33019"/>
        <dbReference type="ChEBI" id="CHEBI:37575"/>
        <dbReference type="ChEBI" id="CHEBI:57841"/>
        <dbReference type="ChEBI" id="CHEBI:62890"/>
        <dbReference type="EC" id="2.5.1.3"/>
    </reaction>
</comment>
<reference evidence="19" key="1">
    <citation type="journal article" date="2020" name="Phytopathology">
        <title>Genome sequence and comparative analysis of Colletotrichum gloeosporioides isolated from Liriodendron leaves.</title>
        <authorList>
            <person name="Fu F.F."/>
            <person name="Hao Z."/>
            <person name="Wang P."/>
            <person name="Lu Y."/>
            <person name="Xue L.J."/>
            <person name="Wei G."/>
            <person name="Tian Y."/>
            <person name="Baishi H."/>
            <person name="Xu H."/>
            <person name="Shi J."/>
            <person name="Cheng T."/>
            <person name="Wang G."/>
            <person name="Yi Y."/>
            <person name="Chen J."/>
        </authorList>
    </citation>
    <scope>NUCLEOTIDE SEQUENCE</scope>
    <source>
        <strain evidence="19">Lc1</strain>
    </source>
</reference>
<dbReference type="GeneID" id="69013750"/>
<comment type="pathway">
    <text evidence="4">Cofactor biosynthesis; thiamine diphosphate biosynthesis; 4-methyl-5-(2-phosphoethyl)-thiazole from 5-(2-hydroxyethyl)-4-methylthiazole: step 1/1.</text>
</comment>
<dbReference type="InterPro" id="IPR029056">
    <property type="entry name" value="Ribokinase-like"/>
</dbReference>
<dbReference type="CDD" id="cd00564">
    <property type="entry name" value="TMP_TenI"/>
    <property type="match status" value="1"/>
</dbReference>
<comment type="caution">
    <text evidence="19">The sequence shown here is derived from an EMBL/GenBank/DDBJ whole genome shotgun (WGS) entry which is preliminary data.</text>
</comment>
<dbReference type="FunFam" id="3.40.1190.20:FF:000042">
    <property type="entry name" value="Probable thiamine biosynthetic bifunctional enzyme"/>
    <property type="match status" value="1"/>
</dbReference>